<evidence type="ECO:0000313" key="2">
    <source>
        <dbReference type="Proteomes" id="UP000295292"/>
    </source>
</evidence>
<reference evidence="1 2" key="1">
    <citation type="submission" date="2019-03" db="EMBL/GenBank/DDBJ databases">
        <title>Genomic Encyclopedia of Archaeal and Bacterial Type Strains, Phase II (KMG-II): from individual species to whole genera.</title>
        <authorList>
            <person name="Goeker M."/>
        </authorList>
    </citation>
    <scope>NUCLEOTIDE SEQUENCE [LARGE SCALE GENOMIC DNA]</scope>
    <source>
        <strain evidence="1 2">DSM 28353</strain>
    </source>
</reference>
<organism evidence="1 2">
    <name type="scientific">Sphingobacterium yanglingense</name>
    <dbReference type="NCBI Taxonomy" id="1437280"/>
    <lineage>
        <taxon>Bacteria</taxon>
        <taxon>Pseudomonadati</taxon>
        <taxon>Bacteroidota</taxon>
        <taxon>Sphingobacteriia</taxon>
        <taxon>Sphingobacteriales</taxon>
        <taxon>Sphingobacteriaceae</taxon>
        <taxon>Sphingobacterium</taxon>
    </lineage>
</organism>
<comment type="caution">
    <text evidence="1">The sequence shown here is derived from an EMBL/GenBank/DDBJ whole genome shotgun (WGS) entry which is preliminary data.</text>
</comment>
<dbReference type="OrthoDB" id="694244at2"/>
<dbReference type="AlphaFoldDB" id="A0A4R6WHF3"/>
<dbReference type="EMBL" id="SNYV01000011">
    <property type="protein sequence ID" value="TDQ79613.1"/>
    <property type="molecule type" value="Genomic_DNA"/>
</dbReference>
<proteinExistence type="predicted"/>
<keyword evidence="2" id="KW-1185">Reference proteome</keyword>
<dbReference type="Proteomes" id="UP000295292">
    <property type="component" value="Unassembled WGS sequence"/>
</dbReference>
<name>A0A4R6WHF3_9SPHI</name>
<accession>A0A4R6WHF3</accession>
<gene>
    <name evidence="1" type="ORF">CLV99_1060</name>
</gene>
<sequence>MFRFFKELFNTPKSNLEEELITTTTNPDTVLSDLVWAFQRKPYDSQTEFDEEISRYQKDILRARAYWKGDETVIHAPEIEICYEAWITSIDDLKSNEELLDDKEEVFDEDNEEDGFFQVEISAKLQAANGSSFSALDIMYQMEHQVSNKELGDHIFFEGFRRAQDYNGPLPLYHMVCGS</sequence>
<protein>
    <submittedName>
        <fullName evidence="1">Uncharacterized protein</fullName>
    </submittedName>
</protein>
<dbReference type="RefSeq" id="WP_133583390.1">
    <property type="nucleotide sequence ID" value="NZ_SNYV01000011.1"/>
</dbReference>
<evidence type="ECO:0000313" key="1">
    <source>
        <dbReference type="EMBL" id="TDQ79613.1"/>
    </source>
</evidence>